<dbReference type="GO" id="GO:0016787">
    <property type="term" value="F:hydrolase activity"/>
    <property type="evidence" value="ECO:0007669"/>
    <property type="project" value="UniProtKB-KW"/>
</dbReference>
<evidence type="ECO:0000313" key="2">
    <source>
        <dbReference type="EMBL" id="AIT60723.1"/>
    </source>
</evidence>
<sequence length="295" mass="32317">MSAEVTTSVVEVALPDGSVSALTVHRPADPSARPLIVVWPGLGVGASYYRPLVEELAARGFPAVCGELRGQGENTAHPERSQRWGYHDMAAQDYPLTIRAVKQELGLPEDHPTVLFCHSMGGQIATVFLARPEARELGVVAMYGVGSGSPHYPAFTNPTRNRVRYGSLFMRVVSKVLGYWPGTIAGKDIAGYGRQADPHMAEWSRFSWTNKLDKLSGADMDYPEEQKKIVVPILLTRYNNDDDCPIASCEAMAENLPAADVRIEQFEGDLGHNRWARQPVAVVDRLEAFVGEIGV</sequence>
<feature type="domain" description="Serine aminopeptidase S33" evidence="1">
    <location>
        <begin position="32"/>
        <end position="268"/>
    </location>
</feature>
<accession>A0A097IF25</accession>
<dbReference type="HOGENOM" id="CLU_058232_1_0_11"/>
<protein>
    <submittedName>
        <fullName evidence="2">Alpha/beta hydrolase</fullName>
    </submittedName>
</protein>
<dbReference type="SUPFAM" id="SSF53474">
    <property type="entry name" value="alpha/beta-Hydrolases"/>
    <property type="match status" value="1"/>
</dbReference>
<evidence type="ECO:0000259" key="1">
    <source>
        <dbReference type="Pfam" id="PF12146"/>
    </source>
</evidence>
<evidence type="ECO:0000313" key="3">
    <source>
        <dbReference type="Proteomes" id="UP000029914"/>
    </source>
</evidence>
<gene>
    <name evidence="2" type="ORF">CDOO_05245</name>
</gene>
<dbReference type="eggNOG" id="COG4757">
    <property type="taxonomic scope" value="Bacteria"/>
</dbReference>
<keyword evidence="3" id="KW-1185">Reference proteome</keyword>
<dbReference type="Proteomes" id="UP000029914">
    <property type="component" value="Chromosome"/>
</dbReference>
<dbReference type="Pfam" id="PF12146">
    <property type="entry name" value="Hydrolase_4"/>
    <property type="match status" value="1"/>
</dbReference>
<dbReference type="EMBL" id="CP006764">
    <property type="protein sequence ID" value="AIT60723.1"/>
    <property type="molecule type" value="Genomic_DNA"/>
</dbReference>
<dbReference type="STRING" id="558173.CDOO_05245"/>
<proteinExistence type="predicted"/>
<dbReference type="AlphaFoldDB" id="A0A097IF25"/>
<organism evidence="2 3">
    <name type="scientific">Corynebacterium doosanense CAU 212 = DSM 45436</name>
    <dbReference type="NCBI Taxonomy" id="558173"/>
    <lineage>
        <taxon>Bacteria</taxon>
        <taxon>Bacillati</taxon>
        <taxon>Actinomycetota</taxon>
        <taxon>Actinomycetes</taxon>
        <taxon>Mycobacteriales</taxon>
        <taxon>Corynebacteriaceae</taxon>
        <taxon>Corynebacterium</taxon>
    </lineage>
</organism>
<dbReference type="PIRSF" id="PIRSF037442">
    <property type="entry name" value="UCP037442_abhydr"/>
    <property type="match status" value="1"/>
</dbReference>
<name>A0A097IF25_9CORY</name>
<dbReference type="OrthoDB" id="4536625at2"/>
<keyword evidence="2" id="KW-0378">Hydrolase</keyword>
<reference evidence="2 3" key="1">
    <citation type="submission" date="2013-09" db="EMBL/GenBank/DDBJ databases">
        <title>Complete genome sequence of Corynebacterium doosanense CAU 212(T) (=DSM 45436(T)), isolated from activated sludge.</title>
        <authorList>
            <person name="Schaffert L."/>
            <person name="Albersmeier A."/>
            <person name="Kalinowski J."/>
            <person name="Ruckert C."/>
        </authorList>
    </citation>
    <scope>NUCLEOTIDE SEQUENCE [LARGE SCALE GENOMIC DNA]</scope>
    <source>
        <strain evidence="2 3">CAU 212</strain>
    </source>
</reference>
<dbReference type="KEGG" id="cdo:CDOO_05245"/>
<dbReference type="InterPro" id="IPR022742">
    <property type="entry name" value="Hydrolase_4"/>
</dbReference>
<dbReference type="RefSeq" id="WP_018022653.1">
    <property type="nucleotide sequence ID" value="NZ_AQUX01000010.1"/>
</dbReference>
<dbReference type="InterPro" id="IPR029058">
    <property type="entry name" value="AB_hydrolase_fold"/>
</dbReference>
<dbReference type="InterPro" id="IPR017208">
    <property type="entry name" value="UCP037442_abhydr"/>
</dbReference>
<dbReference type="Gene3D" id="3.40.50.1820">
    <property type="entry name" value="alpha/beta hydrolase"/>
    <property type="match status" value="1"/>
</dbReference>